<keyword evidence="12" id="KW-0472">Membrane</keyword>
<feature type="compositionally biased region" description="Low complexity" evidence="15">
    <location>
        <begin position="735"/>
        <end position="748"/>
    </location>
</feature>
<dbReference type="SMART" id="SM00388">
    <property type="entry name" value="HisKA"/>
    <property type="match status" value="1"/>
</dbReference>
<evidence type="ECO:0000256" key="9">
    <source>
        <dbReference type="ARBA" id="ARBA00022840"/>
    </source>
</evidence>
<feature type="domain" description="Response regulatory" evidence="17">
    <location>
        <begin position="1029"/>
        <end position="1152"/>
    </location>
</feature>
<proteinExistence type="predicted"/>
<dbReference type="Gene3D" id="3.40.50.2300">
    <property type="match status" value="1"/>
</dbReference>
<evidence type="ECO:0000313" key="18">
    <source>
        <dbReference type="EMBL" id="KPI40547.1"/>
    </source>
</evidence>
<dbReference type="InterPro" id="IPR036890">
    <property type="entry name" value="HATPase_C_sf"/>
</dbReference>
<dbReference type="GO" id="GO:0000155">
    <property type="term" value="F:phosphorelay sensor kinase activity"/>
    <property type="evidence" value="ECO:0007669"/>
    <property type="project" value="InterPro"/>
</dbReference>
<comment type="caution">
    <text evidence="18">The sequence shown here is derived from an EMBL/GenBank/DDBJ whole genome shotgun (WGS) entry which is preliminary data.</text>
</comment>
<evidence type="ECO:0000313" key="19">
    <source>
        <dbReference type="Proteomes" id="UP000038010"/>
    </source>
</evidence>
<dbReference type="PROSITE" id="PS50109">
    <property type="entry name" value="HIS_KIN"/>
    <property type="match status" value="1"/>
</dbReference>
<dbReference type="Pfam" id="PF00072">
    <property type="entry name" value="Response_reg"/>
    <property type="match status" value="1"/>
</dbReference>
<evidence type="ECO:0000256" key="4">
    <source>
        <dbReference type="ARBA" id="ARBA00022553"/>
    </source>
</evidence>
<feature type="domain" description="Histidine kinase" evidence="16">
    <location>
        <begin position="539"/>
        <end position="851"/>
    </location>
</feature>
<evidence type="ECO:0000259" key="17">
    <source>
        <dbReference type="PROSITE" id="PS50110"/>
    </source>
</evidence>
<keyword evidence="8" id="KW-0418">Kinase</keyword>
<dbReference type="SUPFAM" id="SSF47384">
    <property type="entry name" value="Homodimeric domain of signal transducing histidine kinase"/>
    <property type="match status" value="1"/>
</dbReference>
<feature type="region of interest" description="Disordered" evidence="15">
    <location>
        <begin position="880"/>
        <end position="952"/>
    </location>
</feature>
<dbReference type="Pfam" id="PF00512">
    <property type="entry name" value="HisKA"/>
    <property type="match status" value="1"/>
</dbReference>
<dbReference type="InterPro" id="IPR004358">
    <property type="entry name" value="Sig_transdc_His_kin-like_C"/>
</dbReference>
<protein>
    <recommendedName>
        <fullName evidence="3">histidine kinase</fullName>
        <ecNumber evidence="3">2.7.13.3</ecNumber>
    </recommendedName>
</protein>
<keyword evidence="10" id="KW-1133">Transmembrane helix</keyword>
<evidence type="ECO:0000256" key="6">
    <source>
        <dbReference type="ARBA" id="ARBA00022692"/>
    </source>
</evidence>
<organism evidence="18 19">
    <name type="scientific">Cyphellophora attinorum</name>
    <dbReference type="NCBI Taxonomy" id="1664694"/>
    <lineage>
        <taxon>Eukaryota</taxon>
        <taxon>Fungi</taxon>
        <taxon>Dikarya</taxon>
        <taxon>Ascomycota</taxon>
        <taxon>Pezizomycotina</taxon>
        <taxon>Eurotiomycetes</taxon>
        <taxon>Chaetothyriomycetidae</taxon>
        <taxon>Chaetothyriales</taxon>
        <taxon>Cyphellophoraceae</taxon>
        <taxon>Cyphellophora</taxon>
    </lineage>
</organism>
<evidence type="ECO:0000256" key="5">
    <source>
        <dbReference type="ARBA" id="ARBA00022679"/>
    </source>
</evidence>
<dbReference type="EMBL" id="LFJN01000012">
    <property type="protein sequence ID" value="KPI40547.1"/>
    <property type="molecule type" value="Genomic_DNA"/>
</dbReference>
<dbReference type="EC" id="2.7.13.3" evidence="3"/>
<feature type="region of interest" description="Disordered" evidence="15">
    <location>
        <begin position="856"/>
        <end position="875"/>
    </location>
</feature>
<evidence type="ECO:0000256" key="11">
    <source>
        <dbReference type="ARBA" id="ARBA00023012"/>
    </source>
</evidence>
<dbReference type="PANTHER" id="PTHR43047:SF72">
    <property type="entry name" value="OSMOSENSING HISTIDINE PROTEIN KINASE SLN1"/>
    <property type="match status" value="1"/>
</dbReference>
<keyword evidence="11" id="KW-0902">Two-component regulatory system</keyword>
<evidence type="ECO:0000256" key="10">
    <source>
        <dbReference type="ARBA" id="ARBA00022989"/>
    </source>
</evidence>
<keyword evidence="9" id="KW-0067">ATP-binding</keyword>
<dbReference type="PROSITE" id="PS50110">
    <property type="entry name" value="RESPONSE_REGULATORY"/>
    <property type="match status" value="1"/>
</dbReference>
<dbReference type="SUPFAM" id="SSF55874">
    <property type="entry name" value="ATPase domain of HSP90 chaperone/DNA topoisomerase II/histidine kinase"/>
    <property type="match status" value="1"/>
</dbReference>
<dbReference type="VEuPathDB" id="FungiDB:AB675_7777"/>
<keyword evidence="14" id="KW-0175">Coiled coil</keyword>
<dbReference type="SMART" id="SM00387">
    <property type="entry name" value="HATPase_c"/>
    <property type="match status" value="1"/>
</dbReference>
<evidence type="ECO:0000256" key="2">
    <source>
        <dbReference type="ARBA" id="ARBA00004370"/>
    </source>
</evidence>
<dbReference type="GO" id="GO:0005524">
    <property type="term" value="F:ATP binding"/>
    <property type="evidence" value="ECO:0007669"/>
    <property type="project" value="UniProtKB-KW"/>
</dbReference>
<evidence type="ECO:0000256" key="14">
    <source>
        <dbReference type="SAM" id="Coils"/>
    </source>
</evidence>
<evidence type="ECO:0000256" key="1">
    <source>
        <dbReference type="ARBA" id="ARBA00000085"/>
    </source>
</evidence>
<dbReference type="GO" id="GO:0009927">
    <property type="term" value="F:histidine phosphotransfer kinase activity"/>
    <property type="evidence" value="ECO:0007669"/>
    <property type="project" value="TreeGrafter"/>
</dbReference>
<evidence type="ECO:0000256" key="13">
    <source>
        <dbReference type="PROSITE-ProRule" id="PRU00169"/>
    </source>
</evidence>
<dbReference type="CDD" id="cd17546">
    <property type="entry name" value="REC_hyHK_CKI1_RcsC-like"/>
    <property type="match status" value="1"/>
</dbReference>
<accession>A0A0N1H9U5</accession>
<dbReference type="InterPro" id="IPR001789">
    <property type="entry name" value="Sig_transdc_resp-reg_receiver"/>
</dbReference>
<sequence length="1186" mass="130034">MKIRIRIREQLCFLIAITSLLALMVLAVSTWVQSRHYLMESRQQTLQVTANLKADQLSQDLRLFQEAVQSITTRDVLQGYVRGYDNGNTTDELRNALATNMDHALSAGSEDAIYLQGAVYARDDSNSGALIVNTTGTGARRFTLPYTYPNGTAVMFGDPGLGYPPTLYPNLTFNGDNSTVRYDNRVLNYTSSLLLGPLYLPKDNITLISFTVAINNNTSRTEVLGWLTVVLDARNMYDIINSRVGLGHSGEVVIIGPDRVNNLFERDIMGMPAANIEDIEVQFKLPPYAARHPARKDDPYLPFPMRWYPAIVRAWSTDSGSINNAGTLWKTHNENNASIAVGYAIVDSPIVDWVVVFGQARSEVNGPINSLRNTVLACVFSVVGAIIIVCFPIAHYAVKPIDALRTATDNSVMTYETYAPPSIKSNKSDTGTENTEKSLLSWANDAEKGECRLTGKVDKKKSKGKKVRSFQIPQRVPDRKHFIHDELTDLTYKFNDMSDELGIQYAKLEDRVKDRTAELEKSRNEAQAANESKTLFIANVSHELRTPLNGIIGMCAVAMQEEDVKRIRQSLKIIYKSSDLLLHLLNDLLTFSRSSYGQQLSIEENTFRLVDVGNQLISIFEKQAKDADVGLKVVFLGADSTYPNSEDEPEDAIIARRDVAGNLRRVETSVLARGPADVGPLRQVGLRGDKNRILQILMNLVSNSLKFTPAKGQIEVRIRCRGMVDMALAADDMSNANTLDDTTDTANDSIPQIKVRKPSGKEPDLPNQAASKGLVFDFEVEDTGAGIPGHLQKEVFKPFVQGDLALSKKHGGTGLGLSICSQLAELMGGDISLKSTPDIGSTFTLRLPLKYTKETVPSVSGSLARSGRRGSMTSSVQFETFSNRSGMSRQRPPHRSPQSKGTSIVSVENAPGMEKPRIVGFSQPFILDDDDDDEAEDRPKEPDRRSTSYHRPRLEAIASASQDGPSMLQTLHSGIETPAETSGEKHTASLRPPISQATTATSLSGALHTEPPATPAPEPSDADSPPPFRVLVAEDNPINQQVILRLLKLEKISDITLAEDGLQALDFVQHSLSNPSTMQPYSLIFMDIQMPRMDGIEATKKIRELGFEAPIVALTAFDHESNRKGCEEVGMNAFLGKPIKRTALKRVLGGFGRAVGSAGSRQEKVGGVAEATKADDSKEGGATTEY</sequence>
<feature type="coiled-coil region" evidence="14">
    <location>
        <begin position="505"/>
        <end position="532"/>
    </location>
</feature>
<dbReference type="FunFam" id="1.10.287.130:FF:000004">
    <property type="entry name" value="Ethylene receptor 1"/>
    <property type="match status" value="1"/>
</dbReference>
<feature type="compositionally biased region" description="Pro residues" evidence="15">
    <location>
        <begin position="1012"/>
        <end position="1028"/>
    </location>
</feature>
<dbReference type="STRING" id="1664694.A0A0N1H9U5"/>
<feature type="region of interest" description="Disordered" evidence="15">
    <location>
        <begin position="1156"/>
        <end position="1186"/>
    </location>
</feature>
<dbReference type="AlphaFoldDB" id="A0A0N1H9U5"/>
<feature type="region of interest" description="Disordered" evidence="15">
    <location>
        <begin position="735"/>
        <end position="766"/>
    </location>
</feature>
<name>A0A0N1H9U5_9EURO</name>
<dbReference type="InterPro" id="IPR011006">
    <property type="entry name" value="CheY-like_superfamily"/>
</dbReference>
<evidence type="ECO:0000256" key="7">
    <source>
        <dbReference type="ARBA" id="ARBA00022741"/>
    </source>
</evidence>
<dbReference type="Proteomes" id="UP000038010">
    <property type="component" value="Unassembled WGS sequence"/>
</dbReference>
<feature type="region of interest" description="Disordered" evidence="15">
    <location>
        <begin position="1003"/>
        <end position="1029"/>
    </location>
</feature>
<dbReference type="Gene3D" id="3.30.565.10">
    <property type="entry name" value="Histidine kinase-like ATPase, C-terminal domain"/>
    <property type="match status" value="1"/>
</dbReference>
<feature type="compositionally biased region" description="Polar residues" evidence="15">
    <location>
        <begin position="896"/>
        <end position="906"/>
    </location>
</feature>
<dbReference type="InterPro" id="IPR005467">
    <property type="entry name" value="His_kinase_dom"/>
</dbReference>
<dbReference type="CDD" id="cd00082">
    <property type="entry name" value="HisKA"/>
    <property type="match status" value="1"/>
</dbReference>
<dbReference type="PANTHER" id="PTHR43047">
    <property type="entry name" value="TWO-COMPONENT HISTIDINE PROTEIN KINASE"/>
    <property type="match status" value="1"/>
</dbReference>
<feature type="modified residue" description="4-aspartylphosphate" evidence="13">
    <location>
        <position position="1087"/>
    </location>
</feature>
<dbReference type="GO" id="GO:0005886">
    <property type="term" value="C:plasma membrane"/>
    <property type="evidence" value="ECO:0007669"/>
    <property type="project" value="TreeGrafter"/>
</dbReference>
<feature type="compositionally biased region" description="Low complexity" evidence="15">
    <location>
        <begin position="858"/>
        <end position="871"/>
    </location>
</feature>
<dbReference type="OrthoDB" id="60033at2759"/>
<gene>
    <name evidence="18" type="ORF">AB675_7777</name>
</gene>
<dbReference type="Gene3D" id="6.10.340.10">
    <property type="match status" value="1"/>
</dbReference>
<evidence type="ECO:0000256" key="15">
    <source>
        <dbReference type="SAM" id="MobiDB-lite"/>
    </source>
</evidence>
<dbReference type="SUPFAM" id="SSF52172">
    <property type="entry name" value="CheY-like"/>
    <property type="match status" value="1"/>
</dbReference>
<comment type="subcellular location">
    <subcellularLocation>
        <location evidence="2">Membrane</location>
    </subcellularLocation>
</comment>
<dbReference type="Pfam" id="PF02518">
    <property type="entry name" value="HATPase_c"/>
    <property type="match status" value="1"/>
</dbReference>
<keyword evidence="4 13" id="KW-0597">Phosphoprotein</keyword>
<keyword evidence="5" id="KW-0808">Transferase</keyword>
<feature type="compositionally biased region" description="Basic and acidic residues" evidence="15">
    <location>
        <begin position="937"/>
        <end position="946"/>
    </location>
</feature>
<feature type="compositionally biased region" description="Acidic residues" evidence="15">
    <location>
        <begin position="927"/>
        <end position="936"/>
    </location>
</feature>
<dbReference type="RefSeq" id="XP_018000510.1">
    <property type="nucleotide sequence ID" value="XM_018148169.1"/>
</dbReference>
<keyword evidence="6" id="KW-0812">Transmembrane</keyword>
<keyword evidence="19" id="KW-1185">Reference proteome</keyword>
<comment type="catalytic activity">
    <reaction evidence="1">
        <text>ATP + protein L-histidine = ADP + protein N-phospho-L-histidine.</text>
        <dbReference type="EC" id="2.7.13.3"/>
    </reaction>
</comment>
<dbReference type="InterPro" id="IPR003661">
    <property type="entry name" value="HisK_dim/P_dom"/>
</dbReference>
<evidence type="ECO:0000256" key="8">
    <source>
        <dbReference type="ARBA" id="ARBA00022777"/>
    </source>
</evidence>
<reference evidence="18 19" key="1">
    <citation type="submission" date="2015-06" db="EMBL/GenBank/DDBJ databases">
        <title>Draft genome of the ant-associated black yeast Phialophora attae CBS 131958.</title>
        <authorList>
            <person name="Moreno L.F."/>
            <person name="Stielow B.J."/>
            <person name="de Hoog S."/>
            <person name="Vicente V.A."/>
            <person name="Weiss V.A."/>
            <person name="de Vries M."/>
            <person name="Cruz L.M."/>
            <person name="Souza E.M."/>
        </authorList>
    </citation>
    <scope>NUCLEOTIDE SEQUENCE [LARGE SCALE GENOMIC DNA]</scope>
    <source>
        <strain evidence="18 19">CBS 131958</strain>
    </source>
</reference>
<evidence type="ECO:0000259" key="16">
    <source>
        <dbReference type="PROSITE" id="PS50109"/>
    </source>
</evidence>
<dbReference type="SMART" id="SM00448">
    <property type="entry name" value="REC"/>
    <property type="match status" value="1"/>
</dbReference>
<dbReference type="PRINTS" id="PR00344">
    <property type="entry name" value="BCTRLSENSOR"/>
</dbReference>
<dbReference type="Gene3D" id="1.10.287.130">
    <property type="match status" value="1"/>
</dbReference>
<dbReference type="GeneID" id="28740049"/>
<dbReference type="InterPro" id="IPR003594">
    <property type="entry name" value="HATPase_dom"/>
</dbReference>
<dbReference type="InterPro" id="IPR036097">
    <property type="entry name" value="HisK_dim/P_sf"/>
</dbReference>
<keyword evidence="7" id="KW-0547">Nucleotide-binding</keyword>
<evidence type="ECO:0000256" key="3">
    <source>
        <dbReference type="ARBA" id="ARBA00012438"/>
    </source>
</evidence>
<dbReference type="CDD" id="cd16922">
    <property type="entry name" value="HATPase_EvgS-ArcB-TorS-like"/>
    <property type="match status" value="1"/>
</dbReference>
<evidence type="ECO:0000256" key="12">
    <source>
        <dbReference type="ARBA" id="ARBA00023136"/>
    </source>
</evidence>